<feature type="domain" description="TonB-dependent receptor-like beta-barrel" evidence="11">
    <location>
        <begin position="484"/>
        <end position="956"/>
    </location>
</feature>
<gene>
    <name evidence="13" type="ORF">GCM10011487_56240</name>
</gene>
<dbReference type="Gene3D" id="2.40.170.20">
    <property type="entry name" value="TonB-dependent receptor, beta-barrel domain"/>
    <property type="match status" value="1"/>
</dbReference>
<feature type="compositionally biased region" description="Low complexity" evidence="10">
    <location>
        <begin position="20"/>
        <end position="38"/>
    </location>
</feature>
<evidence type="ECO:0000256" key="10">
    <source>
        <dbReference type="SAM" id="MobiDB-lite"/>
    </source>
</evidence>
<protein>
    <submittedName>
        <fullName evidence="13">TonB-dependent receptor</fullName>
    </submittedName>
</protein>
<sequence length="997" mass="105767">MLALTSFVAFNAMAQETAEQVAQAGPSPAPQSATGGSATDTGVSDTLEAITVTGSRIARADGYEAPTPVSVLGAEELNKMATTTIADSVNRLPAFAGSQTPRNRSSNISSGTAGTNILNLRGLGANRTLVLQDGKRMVGSTVATGTLSGAVDVNMIPSGLVQRVDVVTGGASAVYGSDALAGVVNFILDKEFTGVKGNVDYGMTSAGDGENYKLSLTAGTKLADDRLHLLISGEYADDKGIIGNDRSWADDSFQMMNNPLASQAGQPSLLTVHNAGVANGTYGGLALSCQRITPYVDTVTGVPGNRLQPITGTPCALRGTQFVTGGDAIPFQFGDLVNGPTMRGGDWEASRVDRATTIALPLQRKTLFGRAAYDVSDNITAFVDLQYGQTWSHNTQVVPILNNGGSVYVYRDNAFLSPQLRQTMINNNVDAIEIGTFNGDMHYLQGINERELKRGVVGLEGNFDLGGKEWNWDASYVHGEQNITSKTPTNRVNARYGMAINSTLDANGNIVCGTRSADLLSVVPVAGCRAYNPMGLGVNSPQALDYVTEMGWSDITLTQTVLAASMSGEPFENWAGPVSIAFGAEHRTEESEGEVSALDQTSAFFAGNYKATIGKFDVNEAFLETVVPLLNGVPGAETLDFNGAVRYTDYSVTGEVTTWKAGLIWSPLEDARFRFTKSRDIRAPGLGELFNQGSGGTGNNTDLGLPGNPTYFMQSQTIGNLNLKPEEADTTGIGVVLTPRFLPGFTMSIDYYKIEVDGTLYVRNTREIIEGCYLRSDAQMCSQIARGSNGFITVVTAFPENIVGEVASGIDVDATYRFPVGPGDLTLRAMGTFVDKLETTSANGTKIDGRGVNSDDAGINLGANLSGPKYRYLLSAGYDWDPVSITLSMRGISAGKYNNAFLECEVGSCPTVASLAGTGYTNTINDNDIAGAEYFDLALNYKVGDTGEAYFVIENLLNEDPAKVAGGRGAGFYQGQSNVTLYDRFGTMFHGGVRFKF</sequence>
<dbReference type="GO" id="GO:0009279">
    <property type="term" value="C:cell outer membrane"/>
    <property type="evidence" value="ECO:0007669"/>
    <property type="project" value="UniProtKB-SubCell"/>
</dbReference>
<dbReference type="AlphaFoldDB" id="A0A829YJR4"/>
<feature type="domain" description="TonB-dependent receptor plug" evidence="12">
    <location>
        <begin position="64"/>
        <end position="183"/>
    </location>
</feature>
<proteinExistence type="inferred from homology"/>
<dbReference type="PROSITE" id="PS52016">
    <property type="entry name" value="TONB_DEPENDENT_REC_3"/>
    <property type="match status" value="1"/>
</dbReference>
<keyword evidence="6 8" id="KW-0472">Membrane</keyword>
<keyword evidence="7 8" id="KW-0998">Cell outer membrane</keyword>
<dbReference type="SUPFAM" id="SSF56935">
    <property type="entry name" value="Porins"/>
    <property type="match status" value="1"/>
</dbReference>
<evidence type="ECO:0000256" key="1">
    <source>
        <dbReference type="ARBA" id="ARBA00004571"/>
    </source>
</evidence>
<keyword evidence="13" id="KW-0675">Receptor</keyword>
<evidence type="ECO:0000313" key="13">
    <source>
        <dbReference type="EMBL" id="GFE83624.1"/>
    </source>
</evidence>
<dbReference type="InterPro" id="IPR012910">
    <property type="entry name" value="Plug_dom"/>
</dbReference>
<evidence type="ECO:0000259" key="11">
    <source>
        <dbReference type="Pfam" id="PF00593"/>
    </source>
</evidence>
<organism evidence="13 14">
    <name type="scientific">Steroidobacter agaridevorans</name>
    <dbReference type="NCBI Taxonomy" id="2695856"/>
    <lineage>
        <taxon>Bacteria</taxon>
        <taxon>Pseudomonadati</taxon>
        <taxon>Pseudomonadota</taxon>
        <taxon>Gammaproteobacteria</taxon>
        <taxon>Steroidobacterales</taxon>
        <taxon>Steroidobacteraceae</taxon>
        <taxon>Steroidobacter</taxon>
    </lineage>
</organism>
<dbReference type="InterPro" id="IPR000531">
    <property type="entry name" value="Beta-barrel_TonB"/>
</dbReference>
<keyword evidence="5 9" id="KW-0798">TonB box</keyword>
<feature type="region of interest" description="Disordered" evidence="10">
    <location>
        <begin position="19"/>
        <end position="44"/>
    </location>
</feature>
<evidence type="ECO:0000313" key="14">
    <source>
        <dbReference type="Proteomes" id="UP000445000"/>
    </source>
</evidence>
<name>A0A829YJR4_9GAMM</name>
<evidence type="ECO:0000259" key="12">
    <source>
        <dbReference type="Pfam" id="PF07715"/>
    </source>
</evidence>
<accession>A0A829YJR4</accession>
<evidence type="ECO:0000256" key="3">
    <source>
        <dbReference type="ARBA" id="ARBA00022452"/>
    </source>
</evidence>
<evidence type="ECO:0000256" key="8">
    <source>
        <dbReference type="PROSITE-ProRule" id="PRU01360"/>
    </source>
</evidence>
<dbReference type="PANTHER" id="PTHR47234">
    <property type="match status" value="1"/>
</dbReference>
<evidence type="ECO:0000256" key="2">
    <source>
        <dbReference type="ARBA" id="ARBA00022448"/>
    </source>
</evidence>
<reference evidence="14" key="1">
    <citation type="submission" date="2020-01" db="EMBL/GenBank/DDBJ databases">
        <title>'Steroidobacter agaridevorans' sp. nov., agar-degrading bacteria isolated from rhizosphere soils.</title>
        <authorList>
            <person name="Ikenaga M."/>
            <person name="Kataoka M."/>
            <person name="Murouchi A."/>
            <person name="Katsuragi S."/>
            <person name="Sakai M."/>
        </authorList>
    </citation>
    <scope>NUCLEOTIDE SEQUENCE [LARGE SCALE GENOMIC DNA]</scope>
    <source>
        <strain evidence="14">YU21-B</strain>
    </source>
</reference>
<comment type="caution">
    <text evidence="13">The sequence shown here is derived from an EMBL/GenBank/DDBJ whole genome shotgun (WGS) entry which is preliminary data.</text>
</comment>
<dbReference type="InterPro" id="IPR036942">
    <property type="entry name" value="Beta-barrel_TonB_sf"/>
</dbReference>
<dbReference type="Proteomes" id="UP000445000">
    <property type="component" value="Unassembled WGS sequence"/>
</dbReference>
<evidence type="ECO:0000256" key="6">
    <source>
        <dbReference type="ARBA" id="ARBA00023136"/>
    </source>
</evidence>
<dbReference type="Pfam" id="PF07715">
    <property type="entry name" value="Plug"/>
    <property type="match status" value="1"/>
</dbReference>
<keyword evidence="4 8" id="KW-0812">Transmembrane</keyword>
<dbReference type="InterPro" id="IPR037066">
    <property type="entry name" value="Plug_dom_sf"/>
</dbReference>
<evidence type="ECO:0000256" key="4">
    <source>
        <dbReference type="ARBA" id="ARBA00022692"/>
    </source>
</evidence>
<evidence type="ECO:0000256" key="5">
    <source>
        <dbReference type="ARBA" id="ARBA00023077"/>
    </source>
</evidence>
<comment type="similarity">
    <text evidence="8 9">Belongs to the TonB-dependent receptor family.</text>
</comment>
<comment type="subcellular location">
    <subcellularLocation>
        <location evidence="1 8">Cell outer membrane</location>
        <topology evidence="1 8">Multi-pass membrane protein</topology>
    </subcellularLocation>
</comment>
<dbReference type="Gene3D" id="2.170.130.10">
    <property type="entry name" value="TonB-dependent receptor, plug domain"/>
    <property type="match status" value="1"/>
</dbReference>
<keyword evidence="14" id="KW-1185">Reference proteome</keyword>
<evidence type="ECO:0000256" key="9">
    <source>
        <dbReference type="RuleBase" id="RU003357"/>
    </source>
</evidence>
<dbReference type="InterPro" id="IPR039426">
    <property type="entry name" value="TonB-dep_rcpt-like"/>
</dbReference>
<keyword evidence="2 8" id="KW-0813">Transport</keyword>
<keyword evidence="3 8" id="KW-1134">Transmembrane beta strand</keyword>
<dbReference type="Pfam" id="PF00593">
    <property type="entry name" value="TonB_dep_Rec_b-barrel"/>
    <property type="match status" value="1"/>
</dbReference>
<dbReference type="PANTHER" id="PTHR47234:SF3">
    <property type="entry name" value="SECRETIN_TONB SHORT N-TERMINAL DOMAIN-CONTAINING PROTEIN"/>
    <property type="match status" value="1"/>
</dbReference>
<dbReference type="EMBL" id="BLJN01000006">
    <property type="protein sequence ID" value="GFE83624.1"/>
    <property type="molecule type" value="Genomic_DNA"/>
</dbReference>
<evidence type="ECO:0000256" key="7">
    <source>
        <dbReference type="ARBA" id="ARBA00023237"/>
    </source>
</evidence>